<evidence type="ECO:0000313" key="7">
    <source>
        <dbReference type="Proteomes" id="UP000799118"/>
    </source>
</evidence>
<dbReference type="AlphaFoldDB" id="A0A6A4GWU0"/>
<accession>A0A6A4GWU0</accession>
<evidence type="ECO:0000256" key="1">
    <source>
        <dbReference type="ARBA" id="ARBA00022527"/>
    </source>
</evidence>
<dbReference type="SUPFAM" id="SSF56112">
    <property type="entry name" value="Protein kinase-like (PK-like)"/>
    <property type="match status" value="1"/>
</dbReference>
<feature type="domain" description="Alpha-type protein kinase" evidence="5">
    <location>
        <begin position="1"/>
        <end position="40"/>
    </location>
</feature>
<dbReference type="GO" id="GO:0004674">
    <property type="term" value="F:protein serine/threonine kinase activity"/>
    <property type="evidence" value="ECO:0007669"/>
    <property type="project" value="UniProtKB-KW"/>
</dbReference>
<dbReference type="Proteomes" id="UP000799118">
    <property type="component" value="Unassembled WGS sequence"/>
</dbReference>
<evidence type="ECO:0000256" key="2">
    <source>
        <dbReference type="ARBA" id="ARBA00022679"/>
    </source>
</evidence>
<keyword evidence="3" id="KW-0418">Kinase</keyword>
<dbReference type="Gene3D" id="3.20.200.10">
    <property type="entry name" value="MHCK/EF2 kinase"/>
    <property type="match status" value="1"/>
</dbReference>
<protein>
    <recommendedName>
        <fullName evidence="5">Alpha-type protein kinase domain-containing protein</fullName>
    </recommendedName>
</protein>
<gene>
    <name evidence="6" type="ORF">BT96DRAFT_946277</name>
</gene>
<dbReference type="EMBL" id="ML769665">
    <property type="protein sequence ID" value="KAE9390228.1"/>
    <property type="molecule type" value="Genomic_DNA"/>
</dbReference>
<proteinExistence type="predicted"/>
<feature type="compositionally biased region" description="Low complexity" evidence="4">
    <location>
        <begin position="338"/>
        <end position="357"/>
    </location>
</feature>
<evidence type="ECO:0000256" key="4">
    <source>
        <dbReference type="SAM" id="MobiDB-lite"/>
    </source>
</evidence>
<name>A0A6A4GWU0_9AGAR</name>
<reference evidence="6" key="1">
    <citation type="journal article" date="2019" name="Environ. Microbiol.">
        <title>Fungal ecological strategies reflected in gene transcription - a case study of two litter decomposers.</title>
        <authorList>
            <person name="Barbi F."/>
            <person name="Kohler A."/>
            <person name="Barry K."/>
            <person name="Baskaran P."/>
            <person name="Daum C."/>
            <person name="Fauchery L."/>
            <person name="Ihrmark K."/>
            <person name="Kuo A."/>
            <person name="LaButti K."/>
            <person name="Lipzen A."/>
            <person name="Morin E."/>
            <person name="Grigoriev I.V."/>
            <person name="Henrissat B."/>
            <person name="Lindahl B."/>
            <person name="Martin F."/>
        </authorList>
    </citation>
    <scope>NUCLEOTIDE SEQUENCE</scope>
    <source>
        <strain evidence="6">JB14</strain>
    </source>
</reference>
<evidence type="ECO:0000259" key="5">
    <source>
        <dbReference type="PROSITE" id="PS51158"/>
    </source>
</evidence>
<dbReference type="GO" id="GO:0005524">
    <property type="term" value="F:ATP binding"/>
    <property type="evidence" value="ECO:0007669"/>
    <property type="project" value="InterPro"/>
</dbReference>
<keyword evidence="1" id="KW-0723">Serine/threonine-protein kinase</keyword>
<dbReference type="PROSITE" id="PS51158">
    <property type="entry name" value="ALPHA_KINASE"/>
    <property type="match status" value="1"/>
</dbReference>
<keyword evidence="7" id="KW-1185">Reference proteome</keyword>
<dbReference type="OrthoDB" id="3253623at2759"/>
<dbReference type="InterPro" id="IPR004166">
    <property type="entry name" value="a-kinase_dom"/>
</dbReference>
<evidence type="ECO:0000313" key="6">
    <source>
        <dbReference type="EMBL" id="KAE9390228.1"/>
    </source>
</evidence>
<organism evidence="6 7">
    <name type="scientific">Gymnopus androsaceus JB14</name>
    <dbReference type="NCBI Taxonomy" id="1447944"/>
    <lineage>
        <taxon>Eukaryota</taxon>
        <taxon>Fungi</taxon>
        <taxon>Dikarya</taxon>
        <taxon>Basidiomycota</taxon>
        <taxon>Agaricomycotina</taxon>
        <taxon>Agaricomycetes</taxon>
        <taxon>Agaricomycetidae</taxon>
        <taxon>Agaricales</taxon>
        <taxon>Marasmiineae</taxon>
        <taxon>Omphalotaceae</taxon>
        <taxon>Gymnopus</taxon>
    </lineage>
</organism>
<evidence type="ECO:0000256" key="3">
    <source>
        <dbReference type="ARBA" id="ARBA00022777"/>
    </source>
</evidence>
<keyword evidence="2" id="KW-0808">Transferase</keyword>
<feature type="region of interest" description="Disordered" evidence="4">
    <location>
        <begin position="329"/>
        <end position="358"/>
    </location>
</feature>
<sequence>MTHTTTGQSGCGDCGKKGINSFIKEHTCGVVCEAMSLSELIVEEDDLTSIDSPRRIDLQLTVSAYLTRNKQVIINGVSQPGCNVSASTRIEHEKRAAKVFQAAVKPQSQSPLKPSPIEKVTDTSSIVNLCCTLVIWLNLKAGVSRETANIILKAIHFILSTIFNFLQVALALNGIHIKLPEIQIPHDLHTAYHIHSNGQLRITWKAHFFGHLAAFGQEMHDLQDSPAWKDLQDFLQTGLILTQTKLQYEAPGKTGVEVLQQAQAWLNMTTKADAKRQATATGVRWTSLHRLPYRDPVWHTILGFMHNWLEESGDELEQLRNEAIEAATGTLDLPPSSPSASTENESSTPTPRATPAPLMDISMYSDDEIGETEDPDYVPNYTQASFDFAKEELKEFRIAFTYRASIQELLLILPQLPNHHYAMHNEFLLKYWGPLAGLSEFPGERINGMLQKIKTNRHLYDMDYTMLKTNAPDFAAFLHSYMIINQEYLQSTGRPHWGYLDLPHPEFALILPPNAKSLAEFHDSGRTYSCNISHTGNSAIQFYGKSTQACLTGVIDTILEIPLEDFLRKFILVHTHLELDSSDAMCTPNPQYPRMMTKAVKTVLSDDTVVIEPQHIITHLKTYKRPAGTYGIQQQILVQFNSVLFQEVMNHELHQFTKNQIKVMVQLREGKKKTLQEASKSAEHDRQFGEILAGDSGIGQCSKNTKGYT</sequence>
<dbReference type="InterPro" id="IPR011009">
    <property type="entry name" value="Kinase-like_dom_sf"/>
</dbReference>